<keyword evidence="9" id="KW-0811">Translocation</keyword>
<sequence>MTTPNLVLLQGAQAGDGGMMSMLIMMGLLFAIVYFFMIRPQNKKQKEIQKFRDALRAGDEVVTIGGIQGTIKRIDDETNTIILNVATGVEIRFDKSAIIPKGTSNNR</sequence>
<evidence type="ECO:0000256" key="9">
    <source>
        <dbReference type="ARBA" id="ARBA00023010"/>
    </source>
</evidence>
<dbReference type="EMBL" id="JACICA010000003">
    <property type="protein sequence ID" value="MBB3702507.1"/>
    <property type="molecule type" value="Genomic_DNA"/>
</dbReference>
<dbReference type="Proteomes" id="UP000541425">
    <property type="component" value="Unassembled WGS sequence"/>
</dbReference>
<evidence type="ECO:0000256" key="3">
    <source>
        <dbReference type="ARBA" id="ARBA00014962"/>
    </source>
</evidence>
<comment type="similarity">
    <text evidence="2">Belongs to the YajC family.</text>
</comment>
<evidence type="ECO:0000256" key="7">
    <source>
        <dbReference type="ARBA" id="ARBA00022927"/>
    </source>
</evidence>
<dbReference type="SMART" id="SM01323">
    <property type="entry name" value="YajC"/>
    <property type="match status" value="1"/>
</dbReference>
<keyword evidence="8 11" id="KW-1133">Transmembrane helix</keyword>
<dbReference type="PRINTS" id="PR01853">
    <property type="entry name" value="YAJCTRNLCASE"/>
</dbReference>
<dbReference type="InterPro" id="IPR003849">
    <property type="entry name" value="Preprotein_translocase_YajC"/>
</dbReference>
<comment type="caution">
    <text evidence="12">The sequence shown here is derived from an EMBL/GenBank/DDBJ whole genome shotgun (WGS) entry which is preliminary data.</text>
</comment>
<name>A0A7W5UM36_9BACT</name>
<dbReference type="PANTHER" id="PTHR33909">
    <property type="entry name" value="SEC TRANSLOCON ACCESSORY COMPLEX SUBUNIT YAJC"/>
    <property type="match status" value="1"/>
</dbReference>
<organism evidence="12 13">
    <name type="scientific">Alloprevotella rava</name>
    <dbReference type="NCBI Taxonomy" id="671218"/>
    <lineage>
        <taxon>Bacteria</taxon>
        <taxon>Pseudomonadati</taxon>
        <taxon>Bacteroidota</taxon>
        <taxon>Bacteroidia</taxon>
        <taxon>Bacteroidales</taxon>
        <taxon>Prevotellaceae</taxon>
        <taxon>Alloprevotella</taxon>
    </lineage>
</organism>
<accession>A0A7W5UM36</accession>
<reference evidence="12 13" key="1">
    <citation type="submission" date="2020-08" db="EMBL/GenBank/DDBJ databases">
        <title>Genomic Encyclopedia of Type Strains, Phase IV (KMG-IV): sequencing the most valuable type-strain genomes for metagenomic binning, comparative biology and taxonomic classification.</title>
        <authorList>
            <person name="Goeker M."/>
        </authorList>
    </citation>
    <scope>NUCLEOTIDE SEQUENCE [LARGE SCALE GENOMIC DNA]</scope>
    <source>
        <strain evidence="12 13">DSM 22548</strain>
    </source>
</reference>
<feature type="transmembrane region" description="Helical" evidence="11">
    <location>
        <begin position="20"/>
        <end position="38"/>
    </location>
</feature>
<evidence type="ECO:0000256" key="6">
    <source>
        <dbReference type="ARBA" id="ARBA00022692"/>
    </source>
</evidence>
<dbReference type="PANTHER" id="PTHR33909:SF1">
    <property type="entry name" value="SEC TRANSLOCON ACCESSORY COMPLEX SUBUNIT YAJC"/>
    <property type="match status" value="1"/>
</dbReference>
<comment type="subcellular location">
    <subcellularLocation>
        <location evidence="1">Cell membrane</location>
        <topology evidence="1">Single-pass membrane protein</topology>
    </subcellularLocation>
</comment>
<protein>
    <recommendedName>
        <fullName evidence="3">Sec translocon accessory complex subunit YajC</fullName>
    </recommendedName>
</protein>
<evidence type="ECO:0000256" key="11">
    <source>
        <dbReference type="SAM" id="Phobius"/>
    </source>
</evidence>
<dbReference type="NCBIfam" id="TIGR00739">
    <property type="entry name" value="yajC"/>
    <property type="match status" value="1"/>
</dbReference>
<dbReference type="AlphaFoldDB" id="A0A7W5UM36"/>
<dbReference type="GO" id="GO:0015031">
    <property type="term" value="P:protein transport"/>
    <property type="evidence" value="ECO:0007669"/>
    <property type="project" value="UniProtKB-KW"/>
</dbReference>
<dbReference type="Pfam" id="PF02699">
    <property type="entry name" value="YajC"/>
    <property type="match status" value="1"/>
</dbReference>
<evidence type="ECO:0000313" key="13">
    <source>
        <dbReference type="Proteomes" id="UP000541425"/>
    </source>
</evidence>
<evidence type="ECO:0000256" key="5">
    <source>
        <dbReference type="ARBA" id="ARBA00022475"/>
    </source>
</evidence>
<keyword evidence="4" id="KW-0813">Transport</keyword>
<evidence type="ECO:0000313" key="12">
    <source>
        <dbReference type="EMBL" id="MBB3702507.1"/>
    </source>
</evidence>
<keyword evidence="6 11" id="KW-0812">Transmembrane</keyword>
<keyword evidence="5" id="KW-1003">Cell membrane</keyword>
<keyword evidence="10 11" id="KW-0472">Membrane</keyword>
<dbReference type="GO" id="GO:0005886">
    <property type="term" value="C:plasma membrane"/>
    <property type="evidence" value="ECO:0007669"/>
    <property type="project" value="UniProtKB-SubCell"/>
</dbReference>
<dbReference type="RefSeq" id="WP_183695609.1">
    <property type="nucleotide sequence ID" value="NZ_JACICA010000003.1"/>
</dbReference>
<evidence type="ECO:0000256" key="4">
    <source>
        <dbReference type="ARBA" id="ARBA00022448"/>
    </source>
</evidence>
<evidence type="ECO:0000256" key="2">
    <source>
        <dbReference type="ARBA" id="ARBA00006742"/>
    </source>
</evidence>
<gene>
    <name evidence="12" type="ORF">FHS60_000965</name>
</gene>
<evidence type="ECO:0000256" key="1">
    <source>
        <dbReference type="ARBA" id="ARBA00004162"/>
    </source>
</evidence>
<evidence type="ECO:0000256" key="8">
    <source>
        <dbReference type="ARBA" id="ARBA00022989"/>
    </source>
</evidence>
<keyword evidence="7" id="KW-0653">Protein transport</keyword>
<evidence type="ECO:0000256" key="10">
    <source>
        <dbReference type="ARBA" id="ARBA00023136"/>
    </source>
</evidence>
<proteinExistence type="inferred from homology"/>